<evidence type="ECO:0000313" key="2">
    <source>
        <dbReference type="Proteomes" id="UP001459277"/>
    </source>
</evidence>
<name>A0AAW2DI32_9ROSI</name>
<accession>A0AAW2DI32</accession>
<protein>
    <submittedName>
        <fullName evidence="1">Uncharacterized protein</fullName>
    </submittedName>
</protein>
<sequence>MTAKLAYGMTHERWLFQHRPLHEQVSYRITLSLFWLFKMLAADSLKVALPA</sequence>
<comment type="caution">
    <text evidence="1">The sequence shown here is derived from an EMBL/GenBank/DDBJ whole genome shotgun (WGS) entry which is preliminary data.</text>
</comment>
<reference evidence="1 2" key="1">
    <citation type="submission" date="2024-01" db="EMBL/GenBank/DDBJ databases">
        <title>A telomere-to-telomere, gap-free genome of sweet tea (Lithocarpus litseifolius).</title>
        <authorList>
            <person name="Zhou J."/>
        </authorList>
    </citation>
    <scope>NUCLEOTIDE SEQUENCE [LARGE SCALE GENOMIC DNA]</scope>
    <source>
        <strain evidence="1">Zhou-2022a</strain>
        <tissue evidence="1">Leaf</tissue>
    </source>
</reference>
<proteinExistence type="predicted"/>
<evidence type="ECO:0000313" key="1">
    <source>
        <dbReference type="EMBL" id="KAL0010297.1"/>
    </source>
</evidence>
<dbReference type="Proteomes" id="UP001459277">
    <property type="component" value="Unassembled WGS sequence"/>
</dbReference>
<keyword evidence="2" id="KW-1185">Reference proteome</keyword>
<gene>
    <name evidence="1" type="ORF">SO802_005405</name>
</gene>
<dbReference type="AlphaFoldDB" id="A0AAW2DI32"/>
<dbReference type="EMBL" id="JAZDWU010000002">
    <property type="protein sequence ID" value="KAL0010297.1"/>
    <property type="molecule type" value="Genomic_DNA"/>
</dbReference>
<organism evidence="1 2">
    <name type="scientific">Lithocarpus litseifolius</name>
    <dbReference type="NCBI Taxonomy" id="425828"/>
    <lineage>
        <taxon>Eukaryota</taxon>
        <taxon>Viridiplantae</taxon>
        <taxon>Streptophyta</taxon>
        <taxon>Embryophyta</taxon>
        <taxon>Tracheophyta</taxon>
        <taxon>Spermatophyta</taxon>
        <taxon>Magnoliopsida</taxon>
        <taxon>eudicotyledons</taxon>
        <taxon>Gunneridae</taxon>
        <taxon>Pentapetalae</taxon>
        <taxon>rosids</taxon>
        <taxon>fabids</taxon>
        <taxon>Fagales</taxon>
        <taxon>Fagaceae</taxon>
        <taxon>Lithocarpus</taxon>
    </lineage>
</organism>